<name>A0A024U9I5_9STRA</name>
<dbReference type="RefSeq" id="XP_008868249.1">
    <property type="nucleotide sequence ID" value="XM_008870027.1"/>
</dbReference>
<dbReference type="SUPFAM" id="SSF57903">
    <property type="entry name" value="FYVE/PHD zinc finger"/>
    <property type="match status" value="1"/>
</dbReference>
<dbReference type="InterPro" id="IPR011011">
    <property type="entry name" value="Znf_FYVE_PHD"/>
</dbReference>
<dbReference type="GO" id="GO:0043328">
    <property type="term" value="P:protein transport to vacuole involved in ubiquitin-dependent protein catabolic process via the multivesicular body sorting pathway"/>
    <property type="evidence" value="ECO:0007669"/>
    <property type="project" value="TreeGrafter"/>
</dbReference>
<dbReference type="Pfam" id="PF01363">
    <property type="entry name" value="FYVE"/>
    <property type="match status" value="1"/>
</dbReference>
<feature type="compositionally biased region" description="Polar residues" evidence="5">
    <location>
        <begin position="960"/>
        <end position="970"/>
    </location>
</feature>
<dbReference type="VEuPathDB" id="FungiDB:H310_05338"/>
<feature type="region of interest" description="Disordered" evidence="5">
    <location>
        <begin position="952"/>
        <end position="990"/>
    </location>
</feature>
<dbReference type="GO" id="GO:0032266">
    <property type="term" value="F:phosphatidylinositol-3-phosphate binding"/>
    <property type="evidence" value="ECO:0007669"/>
    <property type="project" value="TreeGrafter"/>
</dbReference>
<organism evidence="7">
    <name type="scientific">Aphanomyces invadans</name>
    <dbReference type="NCBI Taxonomy" id="157072"/>
    <lineage>
        <taxon>Eukaryota</taxon>
        <taxon>Sar</taxon>
        <taxon>Stramenopiles</taxon>
        <taxon>Oomycota</taxon>
        <taxon>Saprolegniomycetes</taxon>
        <taxon>Saprolegniales</taxon>
        <taxon>Verrucalvaceae</taxon>
        <taxon>Aphanomyces</taxon>
    </lineage>
</organism>
<dbReference type="GO" id="GO:0033565">
    <property type="term" value="C:ESCRT-0 complex"/>
    <property type="evidence" value="ECO:0007669"/>
    <property type="project" value="TreeGrafter"/>
</dbReference>
<evidence type="ECO:0000256" key="2">
    <source>
        <dbReference type="ARBA" id="ARBA00022771"/>
    </source>
</evidence>
<dbReference type="eggNOG" id="ENOG502RK69">
    <property type="taxonomic scope" value="Eukaryota"/>
</dbReference>
<evidence type="ECO:0000256" key="5">
    <source>
        <dbReference type="SAM" id="MobiDB-lite"/>
    </source>
</evidence>
<reference evidence="7" key="1">
    <citation type="submission" date="2013-12" db="EMBL/GenBank/DDBJ databases">
        <title>The Genome Sequence of Aphanomyces invadans NJM9701.</title>
        <authorList>
            <consortium name="The Broad Institute Genomics Platform"/>
            <person name="Russ C."/>
            <person name="Tyler B."/>
            <person name="van West P."/>
            <person name="Dieguez-Uribeondo J."/>
            <person name="Young S.K."/>
            <person name="Zeng Q."/>
            <person name="Gargeya S."/>
            <person name="Fitzgerald M."/>
            <person name="Abouelleil A."/>
            <person name="Alvarado L."/>
            <person name="Chapman S.B."/>
            <person name="Gainer-Dewar J."/>
            <person name="Goldberg J."/>
            <person name="Griggs A."/>
            <person name="Gujja S."/>
            <person name="Hansen M."/>
            <person name="Howarth C."/>
            <person name="Imamovic A."/>
            <person name="Ireland A."/>
            <person name="Larimer J."/>
            <person name="McCowan C."/>
            <person name="Murphy C."/>
            <person name="Pearson M."/>
            <person name="Poon T.W."/>
            <person name="Priest M."/>
            <person name="Roberts A."/>
            <person name="Saif S."/>
            <person name="Shea T."/>
            <person name="Sykes S."/>
            <person name="Wortman J."/>
            <person name="Nusbaum C."/>
            <person name="Birren B."/>
        </authorList>
    </citation>
    <scope>NUCLEOTIDE SEQUENCE [LARGE SCALE GENOMIC DNA]</scope>
    <source>
        <strain evidence="7">NJM9701</strain>
    </source>
</reference>
<dbReference type="EMBL" id="KI913960">
    <property type="protein sequence ID" value="ETW02865.1"/>
    <property type="molecule type" value="Genomic_DNA"/>
</dbReference>
<dbReference type="GO" id="GO:0043130">
    <property type="term" value="F:ubiquitin binding"/>
    <property type="evidence" value="ECO:0007669"/>
    <property type="project" value="TreeGrafter"/>
</dbReference>
<dbReference type="GO" id="GO:0008270">
    <property type="term" value="F:zinc ion binding"/>
    <property type="evidence" value="ECO:0007669"/>
    <property type="project" value="UniProtKB-KW"/>
</dbReference>
<dbReference type="PANTHER" id="PTHR47794:SF1">
    <property type="entry name" value="VACUOLAR PROTEIN SORTING-ASSOCIATED PROTEIN 27"/>
    <property type="match status" value="1"/>
</dbReference>
<evidence type="ECO:0000256" key="1">
    <source>
        <dbReference type="ARBA" id="ARBA00022723"/>
    </source>
</evidence>
<evidence type="ECO:0000259" key="6">
    <source>
        <dbReference type="PROSITE" id="PS50178"/>
    </source>
</evidence>
<dbReference type="OrthoDB" id="660555at2759"/>
<dbReference type="InterPro" id="IPR000306">
    <property type="entry name" value="Znf_FYVE"/>
</dbReference>
<accession>A0A024U9I5</accession>
<feature type="compositionally biased region" description="Pro residues" evidence="5">
    <location>
        <begin position="981"/>
        <end position="990"/>
    </location>
</feature>
<keyword evidence="1" id="KW-0479">Metal-binding</keyword>
<dbReference type="SMART" id="SM00064">
    <property type="entry name" value="FYVE"/>
    <property type="match status" value="1"/>
</dbReference>
<dbReference type="PANTHER" id="PTHR47794">
    <property type="entry name" value="VACUOLAR PROTEIN SORTING-ASSOCIATED PROTEIN 27"/>
    <property type="match status" value="1"/>
</dbReference>
<evidence type="ECO:0000313" key="7">
    <source>
        <dbReference type="EMBL" id="ETW02865.1"/>
    </source>
</evidence>
<dbReference type="Gene3D" id="3.30.40.10">
    <property type="entry name" value="Zinc/RING finger domain, C3HC4 (zinc finger)"/>
    <property type="match status" value="1"/>
</dbReference>
<proteinExistence type="predicted"/>
<protein>
    <recommendedName>
        <fullName evidence="6">FYVE-type domain-containing protein</fullName>
    </recommendedName>
</protein>
<evidence type="ECO:0000256" key="4">
    <source>
        <dbReference type="PROSITE-ProRule" id="PRU00091"/>
    </source>
</evidence>
<feature type="domain" description="FYVE-type" evidence="6">
    <location>
        <begin position="828"/>
        <end position="889"/>
    </location>
</feature>
<dbReference type="InterPro" id="IPR017455">
    <property type="entry name" value="Znf_FYVE-rel"/>
</dbReference>
<evidence type="ECO:0000256" key="3">
    <source>
        <dbReference type="ARBA" id="ARBA00022833"/>
    </source>
</evidence>
<dbReference type="InterPro" id="IPR013083">
    <property type="entry name" value="Znf_RING/FYVE/PHD"/>
</dbReference>
<keyword evidence="3" id="KW-0862">Zinc</keyword>
<dbReference type="PROSITE" id="PS50178">
    <property type="entry name" value="ZF_FYVE"/>
    <property type="match status" value="1"/>
</dbReference>
<dbReference type="GeneID" id="20082388"/>
<gene>
    <name evidence="7" type="ORF">H310_05338</name>
</gene>
<keyword evidence="2 4" id="KW-0863">Zinc-finger</keyword>
<dbReference type="AlphaFoldDB" id="A0A024U9I5"/>
<dbReference type="STRING" id="157072.A0A024U9I5"/>
<dbReference type="GO" id="GO:0006623">
    <property type="term" value="P:protein targeting to vacuole"/>
    <property type="evidence" value="ECO:0007669"/>
    <property type="project" value="TreeGrafter"/>
</dbReference>
<sequence length="990" mass="110639">MWTRVNLKKETVVADSRQAKAYRRACDDFSNAFMEGKHTLQELLNETMSEGLLVFISDHMHPSMRSALHHAERVHECVALALGLSQDPSKLVSRATQDLALGLTLLLNTKSTIAQCCTTYQPGHADRCTGLWAWCFDAMVDAVSAKAKFYLPNDDDDPVGRMCVAFATIIRHVVMNWNKGACVLYHLSQHPAHVRFMLDHVEYDDMRDAIVRLIYCDHSYATMELVKGAKIISLLLQRLTSLPWSADKDNVESVLCSLIFAPYISPRGDLIFVKSIPKDKLTGEPDYVQLCGTSRDMAYTPMRLFTSRKIRHLVHMVMEQHHVPSIAQGMLDEFSHYGLTTARVSFGCTRHFTSLCELVTTVEFSERTGKGHIGIECQYMHCQTHVMVQGKLVVNGQPNVPVVLNCMLGLSIELPDAAPQIVALEIITSVEARSSMEVVVHCKGRDDVVLTTASRADKEMWITHFENALKGNVDELDIFCSDDWKSNIEEYQGLRLAVVETMEQRAVELSLHVKAMAGAAAWPLLHLCDLVQAIVGMQSKRMDTMLVACGLVDWLLDAYTTVHTSWILTRVSQIVVFYLSDPNCKRSRTCPVVAHVMEHGPNKLQRGPSGFTQCIFETIDQCLHVPHSNSSLRVGQLASESKAWMDILHDVVPRAEPLHPSAIPSILKSAAFSRPPAFQKDILDLLAQPSFASYDIGSSFLVGNGCVFGYVYKQEGHYWKRALVVFEQSSYKLWSFIPSQQKQYAAINWQWMVPTSVVPHFCQGEDELHTSIGHHGFDVMSDAQHNNVTWNFCTTALHERDEWLQVLETAAATIAAIAQHTMTKPPSKGSSRECVGCQVTFHVFRRPHPCLRCGRPMCSKCTKNYMKPIPEMAIHTPVCHCQECFESTGGAMSEMFPTLIQGGSPSSMNGMDGSAARDVDRVGPDLDSINKSRQSGSRRQLYHIDITTESDHSVEDDLEFSSTRGVTFPTTPLEVEDEPFAFPPSPPTAK</sequence>